<dbReference type="Gramene" id="PAN30424">
    <property type="protein sequence ID" value="PAN30424"/>
    <property type="gene ID" value="PAHAL_5G281400"/>
</dbReference>
<protein>
    <submittedName>
        <fullName evidence="1">Uncharacterized protein</fullName>
    </submittedName>
</protein>
<dbReference type="Proteomes" id="UP000243499">
    <property type="component" value="Chromosome 5"/>
</dbReference>
<dbReference type="AlphaFoldDB" id="A0A2S3HV49"/>
<name>A0A2S3HV49_9POAL</name>
<dbReference type="PANTHER" id="PTHR33697">
    <property type="entry name" value="T17B22.17 PROTEIN-RELATED"/>
    <property type="match status" value="1"/>
</dbReference>
<dbReference type="PANTHER" id="PTHR33697:SF1">
    <property type="entry name" value="TUDOR_PWWP_MBT SUPERFAMILY PROTEIN"/>
    <property type="match status" value="1"/>
</dbReference>
<gene>
    <name evidence="1" type="ORF">PAHAL_5G281400</name>
</gene>
<proteinExistence type="predicted"/>
<sequence>MYRKCQGSSTQASLLKKTHTEEKYVHRVNPIMHAFEIERSPSPLEGQLNTHESCAYIEDLMFFQERIKDQISKPMSQTTDCSKEGISCIRDHRGFKMENISFVTPIPEGSHKSCKNLLPPLYEGTMEGQSQDSDVVRLDARVECDGCEPTGLENDTQLYDVELTVHGNYEGHGLPLSFLTSKSTSKPVKGYPVTVEVLEDGCSAASIAAHQLAALSAYTRVETNYHG</sequence>
<dbReference type="InterPro" id="IPR044679">
    <property type="entry name" value="PWWP2-like"/>
</dbReference>
<reference evidence="1" key="1">
    <citation type="submission" date="2018-04" db="EMBL/GenBank/DDBJ databases">
        <title>WGS assembly of Panicum hallii.</title>
        <authorList>
            <person name="Lovell J."/>
            <person name="Jenkins J."/>
            <person name="Lowry D."/>
            <person name="Mamidi S."/>
            <person name="Sreedasyam A."/>
            <person name="Weng X."/>
            <person name="Barry K."/>
            <person name="Bonette J."/>
            <person name="Campitelli B."/>
            <person name="Daum C."/>
            <person name="Gordon S."/>
            <person name="Gould B."/>
            <person name="Lipzen A."/>
            <person name="Macqueen A."/>
            <person name="Palacio-Mejia J."/>
            <person name="Plott C."/>
            <person name="Shakirov E."/>
            <person name="Shu S."/>
            <person name="Yoshinaga Y."/>
            <person name="Zane M."/>
            <person name="Rokhsar D."/>
            <person name="Grimwood J."/>
            <person name="Schmutz J."/>
            <person name="Juenger T."/>
        </authorList>
    </citation>
    <scope>NUCLEOTIDE SEQUENCE [LARGE SCALE GENOMIC DNA]</scope>
    <source>
        <strain evidence="1">FIL2</strain>
    </source>
</reference>
<evidence type="ECO:0000313" key="1">
    <source>
        <dbReference type="EMBL" id="PAN30424.1"/>
    </source>
</evidence>
<organism evidence="1">
    <name type="scientific">Panicum hallii</name>
    <dbReference type="NCBI Taxonomy" id="206008"/>
    <lineage>
        <taxon>Eukaryota</taxon>
        <taxon>Viridiplantae</taxon>
        <taxon>Streptophyta</taxon>
        <taxon>Embryophyta</taxon>
        <taxon>Tracheophyta</taxon>
        <taxon>Spermatophyta</taxon>
        <taxon>Magnoliopsida</taxon>
        <taxon>Liliopsida</taxon>
        <taxon>Poales</taxon>
        <taxon>Poaceae</taxon>
        <taxon>PACMAD clade</taxon>
        <taxon>Panicoideae</taxon>
        <taxon>Panicodae</taxon>
        <taxon>Paniceae</taxon>
        <taxon>Panicinae</taxon>
        <taxon>Panicum</taxon>
        <taxon>Panicum sect. Panicum</taxon>
    </lineage>
</organism>
<dbReference type="EMBL" id="CM008050">
    <property type="protein sequence ID" value="PAN30424.1"/>
    <property type="molecule type" value="Genomic_DNA"/>
</dbReference>
<accession>A0A2S3HV49</accession>